<feature type="domain" description="TMEM131L fifth Ig-like" evidence="11">
    <location>
        <begin position="911"/>
        <end position="975"/>
    </location>
</feature>
<dbReference type="Pfam" id="PF12371">
    <property type="entry name" value="TMEM131_like_N"/>
    <property type="match status" value="1"/>
</dbReference>
<evidence type="ECO:0000256" key="2">
    <source>
        <dbReference type="ARBA" id="ARBA00006682"/>
    </source>
</evidence>
<keyword evidence="3 8" id="KW-0812">Transmembrane</keyword>
<evidence type="ECO:0000313" key="12">
    <source>
        <dbReference type="EMBL" id="RWR90009.1"/>
    </source>
</evidence>
<dbReference type="PANTHER" id="PTHR22050:SF0">
    <property type="entry name" value="TRANSMEMBRANE PROTEIN 131 HOMOLOG"/>
    <property type="match status" value="1"/>
</dbReference>
<evidence type="ECO:0000256" key="1">
    <source>
        <dbReference type="ARBA" id="ARBA00004479"/>
    </source>
</evidence>
<dbReference type="PANTHER" id="PTHR22050">
    <property type="entry name" value="RW1 PROTEIN HOMOLOG"/>
    <property type="match status" value="1"/>
</dbReference>
<sequence>MRSDARGHSFNANLLFCPHIIRCMVGGIFVIGTRRKDRNPSSTKKSDDVFFPKMKMESPEELKMLYRTCFWRSEGFHLIRVLSCILLLAMCGPCATRNHLVSCADGMRSSLDYDACQSYTDNDASLPDLLFSIGDVSSVHGQKSSARCFDLKHLCANTNFFCFPSTLSVFLSEDGNCEQAIFKVPEYSDDSRSVSVPHDIGESNSSWFAAHATYKLLNGRMVSCSLNPVGEIRDRLPPQHSNVDQTTCKGPLLPTSIPDMNSKVAESDILDGSSSPHVAISPPLLDWGQNNLYAPSLAFLTVTNTCNDSILHVYEPFSTNPQFYSYDFEEMSLAPGESASLSFVFLPRWLGSSSAHLVLQTSLGGFLIHAKGRASGSPYGIQPLVGLDILSEGRLTKSFSLYNPFDSALFVVELTAWIAISSANTSDTAQAVCTIDALGATDEFSSILDDKEWLNVKGSELGFPVMGIRPFGHWQVDPHGTEPIMEMKLLPHVEGKVFGALCMQLQSSSMDRTDTVIVPLEAETHRRVAYTSLTGSVSAFFDSVKACDEKGSIAAALSVRNGASHILSVVKISELTESKKLFQVKYMEGLVLFPGTITHIAVIIYTPHDDSQDSRPELPSISSDCKLLIMTNDSFSPQIEIPCLDIVLSYLGHNSGSASASAPETSNIGLEFQREQENTEKSKTGSLGSNIHVSPSVKWQVSEIAEVDELILRNWKSHGSTSGMSVLEEDIVLFPTVRVRTHSSRWISVSNPSGKPVVMQLVVNAGAIVDQCRDADESLEHTLSTSFVRNDSTAARDGFSIDETAISEAYVPPYGKALLGPIIFSPSNRCVWRSSALIRNNLSGVEWLHLQGFGGSISLLLLEGSEPIRHLDFNFDLPIPINVSSPELSFHMEATKDACSRPLSKVIYAKNVGDMPLEVRKIEVSGTDCGSDGFMIHTCKGFALEPGESTRLLISYQTDFSASVVHRDLELALAAGILVVPMKASLPVYMLSLCRKSFFWTLLRKLSVVVLFAASVTFLLFYRIIPQSVAASFGQDYFFKTEKNPIATISGADKLLRPHRNQKNTRLVKAENSEIGFVSHYSNSPNSVKEVGITAQPVQHKQNDQDQVIDRLHLQMKTSVSQSPMEKSVAEIEGSTALETPPPTDNLTVRTQKEKRRRKRRAAGTCSGITGKFEVSSSQSGNSTPSSPISPAASSTPKRLWPFSPDIDHSVRASEHLLTVAQNQRCEKEQAFKAAIEAKLQEPDTNIKSFNNSWLLSVNEQPFIPKEKVSKHVLLPSATFPGPGWRAPGSVGNSPFLSSPSVIAPHARAPGSKVSKEEPMKIKEKVRSREEFTYDIWGNHFSEFILTGRQKDSPKVSDVFEGESQSFFARGPVSHTEVT</sequence>
<evidence type="ECO:0000256" key="8">
    <source>
        <dbReference type="SAM" id="Phobius"/>
    </source>
</evidence>
<reference evidence="12 13" key="1">
    <citation type="journal article" date="2019" name="Nat. Plants">
        <title>Stout camphor tree genome fills gaps in understanding of flowering plant genome evolution.</title>
        <authorList>
            <person name="Chaw S.M."/>
            <person name="Liu Y.C."/>
            <person name="Wu Y.W."/>
            <person name="Wang H.Y."/>
            <person name="Lin C.I."/>
            <person name="Wu C.S."/>
            <person name="Ke H.M."/>
            <person name="Chang L.Y."/>
            <person name="Hsu C.Y."/>
            <person name="Yang H.T."/>
            <person name="Sudianto E."/>
            <person name="Hsu M.H."/>
            <person name="Wu K.P."/>
            <person name="Wang L.N."/>
            <person name="Leebens-Mack J.H."/>
            <person name="Tsai I.J."/>
        </authorList>
    </citation>
    <scope>NUCLEOTIDE SEQUENCE [LARGE SCALE GENOMIC DNA]</scope>
    <source>
        <strain evidence="13">cv. Chaw 1501</strain>
        <tissue evidence="12">Young leaves</tissue>
    </source>
</reference>
<dbReference type="STRING" id="337451.A0A443PGW5"/>
<dbReference type="GO" id="GO:0016020">
    <property type="term" value="C:membrane"/>
    <property type="evidence" value="ECO:0007669"/>
    <property type="project" value="UniProtKB-SubCell"/>
</dbReference>
<gene>
    <name evidence="12" type="ORF">CKAN_01908600</name>
</gene>
<dbReference type="OrthoDB" id="168404at2759"/>
<name>A0A443PGW5_9MAGN</name>
<evidence type="ECO:0000259" key="10">
    <source>
        <dbReference type="Pfam" id="PF24474"/>
    </source>
</evidence>
<dbReference type="Pfam" id="PF24474">
    <property type="entry name" value="DUF7579"/>
    <property type="match status" value="1"/>
</dbReference>
<evidence type="ECO:0000256" key="4">
    <source>
        <dbReference type="ARBA" id="ARBA00022729"/>
    </source>
</evidence>
<evidence type="ECO:0000256" key="6">
    <source>
        <dbReference type="ARBA" id="ARBA00023136"/>
    </source>
</evidence>
<dbReference type="GO" id="GO:0016787">
    <property type="term" value="F:hydrolase activity"/>
    <property type="evidence" value="ECO:0007669"/>
    <property type="project" value="UniProtKB-KW"/>
</dbReference>
<keyword evidence="4" id="KW-0732">Signal</keyword>
<evidence type="ECO:0000256" key="3">
    <source>
        <dbReference type="ARBA" id="ARBA00022692"/>
    </source>
</evidence>
<feature type="domain" description="Transmembrane protein 131-like N-terminal" evidence="9">
    <location>
        <begin position="278"/>
        <end position="361"/>
    </location>
</feature>
<comment type="caution">
    <text evidence="12">The sequence shown here is derived from an EMBL/GenBank/DDBJ whole genome shotgun (WGS) entry which is preliminary data.</text>
</comment>
<proteinExistence type="inferred from homology"/>
<dbReference type="Proteomes" id="UP000283530">
    <property type="component" value="Unassembled WGS sequence"/>
</dbReference>
<feature type="transmembrane region" description="Helical" evidence="8">
    <location>
        <begin position="1006"/>
        <end position="1025"/>
    </location>
</feature>
<evidence type="ECO:0000256" key="7">
    <source>
        <dbReference type="SAM" id="MobiDB-lite"/>
    </source>
</evidence>
<dbReference type="InterPro" id="IPR056001">
    <property type="entry name" value="DUF7579"/>
</dbReference>
<keyword evidence="5 8" id="KW-1133">Transmembrane helix</keyword>
<evidence type="ECO:0000259" key="9">
    <source>
        <dbReference type="Pfam" id="PF12371"/>
    </source>
</evidence>
<dbReference type="EMBL" id="QPKB01000008">
    <property type="protein sequence ID" value="RWR90009.1"/>
    <property type="molecule type" value="Genomic_DNA"/>
</dbReference>
<comment type="subcellular location">
    <subcellularLocation>
        <location evidence="1">Membrane</location>
        <topology evidence="1">Single-pass type I membrane protein</topology>
    </subcellularLocation>
</comment>
<dbReference type="Pfam" id="PF24501">
    <property type="entry name" value="Ig_TMEM131L_5"/>
    <property type="match status" value="1"/>
</dbReference>
<dbReference type="InterPro" id="IPR055437">
    <property type="entry name" value="TMEM131L_Ig_5"/>
</dbReference>
<accession>A0A443PGW5</accession>
<keyword evidence="12" id="KW-0378">Hydrolase</keyword>
<feature type="compositionally biased region" description="Low complexity" evidence="7">
    <location>
        <begin position="1176"/>
        <end position="1197"/>
    </location>
</feature>
<comment type="similarity">
    <text evidence="2">Belongs to the TMEM131 family.</text>
</comment>
<keyword evidence="6 8" id="KW-0472">Membrane</keyword>
<dbReference type="InterPro" id="IPR039877">
    <property type="entry name" value="TMEM131-like"/>
</dbReference>
<feature type="domain" description="DUF7579" evidence="10">
    <location>
        <begin position="535"/>
        <end position="654"/>
    </location>
</feature>
<evidence type="ECO:0000259" key="11">
    <source>
        <dbReference type="Pfam" id="PF24501"/>
    </source>
</evidence>
<dbReference type="InterPro" id="IPR022113">
    <property type="entry name" value="TMEM131L_N"/>
</dbReference>
<keyword evidence="13" id="KW-1185">Reference proteome</keyword>
<evidence type="ECO:0000256" key="5">
    <source>
        <dbReference type="ARBA" id="ARBA00022989"/>
    </source>
</evidence>
<evidence type="ECO:0000313" key="13">
    <source>
        <dbReference type="Proteomes" id="UP000283530"/>
    </source>
</evidence>
<feature type="compositionally biased region" description="Basic residues" evidence="7">
    <location>
        <begin position="1153"/>
        <end position="1162"/>
    </location>
</feature>
<feature type="transmembrane region" description="Helical" evidence="8">
    <location>
        <begin position="971"/>
        <end position="994"/>
    </location>
</feature>
<organism evidence="12 13">
    <name type="scientific">Cinnamomum micranthum f. kanehirae</name>
    <dbReference type="NCBI Taxonomy" id="337451"/>
    <lineage>
        <taxon>Eukaryota</taxon>
        <taxon>Viridiplantae</taxon>
        <taxon>Streptophyta</taxon>
        <taxon>Embryophyta</taxon>
        <taxon>Tracheophyta</taxon>
        <taxon>Spermatophyta</taxon>
        <taxon>Magnoliopsida</taxon>
        <taxon>Magnoliidae</taxon>
        <taxon>Laurales</taxon>
        <taxon>Lauraceae</taxon>
        <taxon>Cinnamomum</taxon>
    </lineage>
</organism>
<feature type="region of interest" description="Disordered" evidence="7">
    <location>
        <begin position="1118"/>
        <end position="1201"/>
    </location>
</feature>
<protein>
    <submittedName>
        <fullName evidence="12">O-Glycosyl hydrolases family 17 protein, putative isoform 2</fullName>
    </submittedName>
</protein>